<comment type="caution">
    <text evidence="1">The sequence shown here is derived from an EMBL/GenBank/DDBJ whole genome shotgun (WGS) entry which is preliminary data.</text>
</comment>
<evidence type="ECO:0000313" key="2">
    <source>
        <dbReference type="Proteomes" id="UP000293846"/>
    </source>
</evidence>
<sequence length="67" mass="7687">MNDSKGDCSYRVIPLDTPSSETVISHLFYDHSDVKVDLEIMFPLAALHRLQRESKVESIAPHHFSFQ</sequence>
<dbReference type="Proteomes" id="UP000293846">
    <property type="component" value="Unassembled WGS sequence"/>
</dbReference>
<protein>
    <submittedName>
        <fullName evidence="1">Uncharacterized protein</fullName>
    </submittedName>
</protein>
<dbReference type="EMBL" id="SJTH01000072">
    <property type="protein sequence ID" value="TCJ01245.1"/>
    <property type="molecule type" value="Genomic_DNA"/>
</dbReference>
<keyword evidence="2" id="KW-1185">Reference proteome</keyword>
<evidence type="ECO:0000313" key="1">
    <source>
        <dbReference type="EMBL" id="TCJ01245.1"/>
    </source>
</evidence>
<dbReference type="AlphaFoldDB" id="A0A4R1ASX8"/>
<name>A0A4R1ASX8_9BACI</name>
<reference evidence="1 2" key="1">
    <citation type="submission" date="2019-03" db="EMBL/GenBank/DDBJ databases">
        <authorList>
            <person name="Jensen L."/>
            <person name="Storgaard J."/>
            <person name="Sulaj E."/>
            <person name="Schramm A."/>
            <person name="Marshall I.P.G."/>
        </authorList>
    </citation>
    <scope>NUCLEOTIDE SEQUENCE [LARGE SCALE GENOMIC DNA]</scope>
    <source>
        <strain evidence="1 2">2017H2G3</strain>
    </source>
</reference>
<gene>
    <name evidence="1" type="ORF">E0Y62_25045</name>
</gene>
<organism evidence="1 2">
    <name type="scientific">Cytobacillus praedii</name>
    <dbReference type="NCBI Taxonomy" id="1742358"/>
    <lineage>
        <taxon>Bacteria</taxon>
        <taxon>Bacillati</taxon>
        <taxon>Bacillota</taxon>
        <taxon>Bacilli</taxon>
        <taxon>Bacillales</taxon>
        <taxon>Bacillaceae</taxon>
        <taxon>Cytobacillus</taxon>
    </lineage>
</organism>
<proteinExistence type="predicted"/>
<accession>A0A4R1ASX8</accession>